<feature type="compositionally biased region" description="Pro residues" evidence="1">
    <location>
        <begin position="513"/>
        <end position="553"/>
    </location>
</feature>
<reference evidence="3" key="1">
    <citation type="submission" date="2020-01" db="EMBL/GenBank/DDBJ databases">
        <authorList>
            <consortium name="DOE Joint Genome Institute"/>
            <person name="Haridas S."/>
            <person name="Albert R."/>
            <person name="Binder M."/>
            <person name="Bloem J."/>
            <person name="Labutti K."/>
            <person name="Salamov A."/>
            <person name="Andreopoulos B."/>
            <person name="Baker S.E."/>
            <person name="Barry K."/>
            <person name="Bills G."/>
            <person name="Bluhm B.H."/>
            <person name="Cannon C."/>
            <person name="Castanera R."/>
            <person name="Culley D.E."/>
            <person name="Daum C."/>
            <person name="Ezra D."/>
            <person name="Gonzalez J.B."/>
            <person name="Henrissat B."/>
            <person name="Kuo A."/>
            <person name="Liang C."/>
            <person name="Lipzen A."/>
            <person name="Lutzoni F."/>
            <person name="Magnuson J."/>
            <person name="Mondo S."/>
            <person name="Nolan M."/>
            <person name="Ohm R."/>
            <person name="Pangilinan J."/>
            <person name="Park H.-J."/>
            <person name="Ramirez L."/>
            <person name="Alfaro M."/>
            <person name="Sun H."/>
            <person name="Tritt A."/>
            <person name="Yoshinaga Y."/>
            <person name="Zwiers L.-H."/>
            <person name="Turgeon B.G."/>
            <person name="Goodwin S.B."/>
            <person name="Spatafora J.W."/>
            <person name="Crous P.W."/>
            <person name="Grigoriev I.V."/>
        </authorList>
    </citation>
    <scope>NUCLEOTIDE SEQUENCE</scope>
    <source>
        <strain evidence="3">CBS 394.84</strain>
    </source>
</reference>
<feature type="compositionally biased region" description="Basic and acidic residues" evidence="1">
    <location>
        <begin position="435"/>
        <end position="453"/>
    </location>
</feature>
<keyword evidence="4" id="KW-1185">Reference proteome</keyword>
<sequence>MAQPDEARRATTILTIAQLKFKQALKKEQHEARLPPVSVEASSHFLSDLDAVLKQNTPVHVQKCTEWIVKHIAPSKARISVLGDYLVSVSKSIVIDQPRAAAAALSEAAAASAKKAARNRFDLLLIVNDVLHTDKFHRRSTAKQSIFGTESTSFTPELVDLAASCIYEKDSQAEKKLRAILNYWAVNQLVSAEDIKSLRDNADEALLLAQGGTPVRKRHYLLPEYHGDRTAPWHDLPASYMLDQMFKHPQRPIEPSRIKIAKFDKKPVSPHVRKLLDDYFENIDLKYMPTGDNPTGETKKYKLWLDPLGQLVKRDKQTGETATVYNGYGWSMKLCKAIQDHTMPETLAIAWEGDERMKAVDAVREPPQRRREDRRYSKSPRRRRPSSSESDYRREHSSHSRSHSLSRRGSRSSYDSPRSRSRSRDRSYSRRHRSPRDERRGSDDRGQRYDDRGPGQSRPPPKPYGRDSSYSGSNDRDRNSRGNPNGGNRYPAPPQPSQAPQAPQGFGRGFPQAPQPPFSAPPFPPQALLPGQLPGPFPMGPFPPHLAPPPPPQFQGSGGFIPPPPPPNFSGPYPPPPPHMTAMQNNPYNNFGNQFGNQQGIDFGYGNNNGYGQNAGGYPPAGRGAYGGSPQGGGYNSNRGGYGGPQRGQRGGRY</sequence>
<feature type="compositionally biased region" description="Low complexity" evidence="1">
    <location>
        <begin position="584"/>
        <end position="606"/>
    </location>
</feature>
<feature type="compositionally biased region" description="Gly residues" evidence="1">
    <location>
        <begin position="624"/>
        <end position="654"/>
    </location>
</feature>
<dbReference type="RefSeq" id="XP_040790495.1">
    <property type="nucleotide sequence ID" value="XM_040932914.1"/>
</dbReference>
<feature type="compositionally biased region" description="Pro residues" evidence="1">
    <location>
        <begin position="561"/>
        <end position="579"/>
    </location>
</feature>
<proteinExistence type="predicted"/>
<feature type="compositionally biased region" description="Basic and acidic residues" evidence="1">
    <location>
        <begin position="359"/>
        <end position="376"/>
    </location>
</feature>
<dbReference type="Gene3D" id="1.25.40.90">
    <property type="match status" value="1"/>
</dbReference>
<dbReference type="OrthoDB" id="21470at2759"/>
<accession>A0A9P4GMI5</accession>
<feature type="compositionally biased region" description="Low complexity" evidence="1">
    <location>
        <begin position="498"/>
        <end position="512"/>
    </location>
</feature>
<dbReference type="GeneID" id="63850165"/>
<feature type="region of interest" description="Disordered" evidence="1">
    <location>
        <begin position="359"/>
        <end position="654"/>
    </location>
</feature>
<organism evidence="3 4">
    <name type="scientific">Cucurbitaria berberidis CBS 394.84</name>
    <dbReference type="NCBI Taxonomy" id="1168544"/>
    <lineage>
        <taxon>Eukaryota</taxon>
        <taxon>Fungi</taxon>
        <taxon>Dikarya</taxon>
        <taxon>Ascomycota</taxon>
        <taxon>Pezizomycotina</taxon>
        <taxon>Dothideomycetes</taxon>
        <taxon>Pleosporomycetidae</taxon>
        <taxon>Pleosporales</taxon>
        <taxon>Pleosporineae</taxon>
        <taxon>Cucurbitariaceae</taxon>
        <taxon>Cucurbitaria</taxon>
    </lineage>
</organism>
<dbReference type="Proteomes" id="UP000800039">
    <property type="component" value="Unassembled WGS sequence"/>
</dbReference>
<name>A0A9P4GMI5_9PLEO</name>
<evidence type="ECO:0000256" key="1">
    <source>
        <dbReference type="SAM" id="MobiDB-lite"/>
    </source>
</evidence>
<comment type="caution">
    <text evidence="3">The sequence shown here is derived from an EMBL/GenBank/DDBJ whole genome shotgun (WGS) entry which is preliminary data.</text>
</comment>
<feature type="compositionally biased region" description="Basic residues" evidence="1">
    <location>
        <begin position="399"/>
        <end position="410"/>
    </location>
</feature>
<dbReference type="AlphaFoldDB" id="A0A9P4GMI5"/>
<dbReference type="EMBL" id="ML976615">
    <property type="protein sequence ID" value="KAF1847932.1"/>
    <property type="molecule type" value="Genomic_DNA"/>
</dbReference>
<evidence type="ECO:0000259" key="2">
    <source>
        <dbReference type="PROSITE" id="PS51391"/>
    </source>
</evidence>
<dbReference type="Pfam" id="PF04818">
    <property type="entry name" value="CID"/>
    <property type="match status" value="1"/>
</dbReference>
<evidence type="ECO:0000313" key="4">
    <source>
        <dbReference type="Proteomes" id="UP000800039"/>
    </source>
</evidence>
<dbReference type="InterPro" id="IPR008942">
    <property type="entry name" value="ENTH_VHS"/>
</dbReference>
<dbReference type="InterPro" id="IPR006569">
    <property type="entry name" value="CID_dom"/>
</dbReference>
<protein>
    <recommendedName>
        <fullName evidence="2">CID domain-containing protein</fullName>
    </recommendedName>
</protein>
<evidence type="ECO:0000313" key="3">
    <source>
        <dbReference type="EMBL" id="KAF1847932.1"/>
    </source>
</evidence>
<feature type="domain" description="CID" evidence="2">
    <location>
        <begin position="34"/>
        <end position="206"/>
    </location>
</feature>
<dbReference type="PROSITE" id="PS51391">
    <property type="entry name" value="CID"/>
    <property type="match status" value="1"/>
</dbReference>
<feature type="compositionally biased region" description="Low complexity" evidence="1">
    <location>
        <begin position="481"/>
        <end position="490"/>
    </location>
</feature>
<gene>
    <name evidence="3" type="ORF">K460DRAFT_363942</name>
</gene>